<dbReference type="KEGG" id="ptw:TUM18999_59560"/>
<dbReference type="Proteomes" id="UP001054892">
    <property type="component" value="Unassembled WGS sequence"/>
</dbReference>
<dbReference type="PROSITE" id="PS50977">
    <property type="entry name" value="HTH_TETR_2"/>
    <property type="match status" value="1"/>
</dbReference>
<dbReference type="PANTHER" id="PTHR47506">
    <property type="entry name" value="TRANSCRIPTIONAL REGULATORY PROTEIN"/>
    <property type="match status" value="1"/>
</dbReference>
<evidence type="ECO:0000259" key="5">
    <source>
        <dbReference type="PROSITE" id="PS50977"/>
    </source>
</evidence>
<keyword evidence="1" id="KW-0805">Transcription regulation</keyword>
<evidence type="ECO:0000313" key="9">
    <source>
        <dbReference type="Proteomes" id="UP001054892"/>
    </source>
</evidence>
<dbReference type="Pfam" id="PF16925">
    <property type="entry name" value="TetR_C_13"/>
    <property type="match status" value="1"/>
</dbReference>
<dbReference type="Proteomes" id="UP000509383">
    <property type="component" value="Chromosome"/>
</dbReference>
<dbReference type="EMBL" id="BQKM01000009">
    <property type="protein sequence ID" value="GJN54104.1"/>
    <property type="molecule type" value="Genomic_DNA"/>
</dbReference>
<dbReference type="InterPro" id="IPR011075">
    <property type="entry name" value="TetR_C"/>
</dbReference>
<dbReference type="RefSeq" id="WP_173177005.1">
    <property type="nucleotide sequence ID" value="NZ_AP023189.1"/>
</dbReference>
<organism evidence="6 8">
    <name type="scientific">Pseudomonas tohonis</name>
    <dbReference type="NCBI Taxonomy" id="2725477"/>
    <lineage>
        <taxon>Bacteria</taxon>
        <taxon>Pseudomonadati</taxon>
        <taxon>Pseudomonadota</taxon>
        <taxon>Gammaproteobacteria</taxon>
        <taxon>Pseudomonadales</taxon>
        <taxon>Pseudomonadaceae</taxon>
        <taxon>Pseudomonas</taxon>
    </lineage>
</organism>
<evidence type="ECO:0000256" key="2">
    <source>
        <dbReference type="ARBA" id="ARBA00023125"/>
    </source>
</evidence>
<feature type="DNA-binding region" description="H-T-H motif" evidence="4">
    <location>
        <begin position="32"/>
        <end position="51"/>
    </location>
</feature>
<feature type="domain" description="HTH tetR-type" evidence="5">
    <location>
        <begin position="9"/>
        <end position="69"/>
    </location>
</feature>
<name>A0A6J4EDZ3_9PSED</name>
<accession>A0A6J4EDZ3</accession>
<dbReference type="AlphaFoldDB" id="A0A6J4EDZ3"/>
<dbReference type="InterPro" id="IPR009057">
    <property type="entry name" value="Homeodomain-like_sf"/>
</dbReference>
<dbReference type="SUPFAM" id="SSF48498">
    <property type="entry name" value="Tetracyclin repressor-like, C-terminal domain"/>
    <property type="match status" value="1"/>
</dbReference>
<evidence type="ECO:0000256" key="4">
    <source>
        <dbReference type="PROSITE-ProRule" id="PRU00335"/>
    </source>
</evidence>
<evidence type="ECO:0000256" key="1">
    <source>
        <dbReference type="ARBA" id="ARBA00023015"/>
    </source>
</evidence>
<dbReference type="GO" id="GO:0003677">
    <property type="term" value="F:DNA binding"/>
    <property type="evidence" value="ECO:0007669"/>
    <property type="project" value="UniProtKB-UniRule"/>
</dbReference>
<gene>
    <name evidence="6" type="ORF">TUM18999_59560</name>
    <name evidence="7" type="ORF">TUM20286_38560</name>
</gene>
<protein>
    <submittedName>
        <fullName evidence="6">TetR family transcriptional regulator</fullName>
    </submittedName>
</protein>
<evidence type="ECO:0000256" key="3">
    <source>
        <dbReference type="ARBA" id="ARBA00023163"/>
    </source>
</evidence>
<keyword evidence="2 4" id="KW-0238">DNA-binding</keyword>
<dbReference type="EMBL" id="AP023189">
    <property type="protein sequence ID" value="BCG27765.1"/>
    <property type="molecule type" value="Genomic_DNA"/>
</dbReference>
<dbReference type="SUPFAM" id="SSF46689">
    <property type="entry name" value="Homeodomain-like"/>
    <property type="match status" value="1"/>
</dbReference>
<dbReference type="Pfam" id="PF00440">
    <property type="entry name" value="TetR_N"/>
    <property type="match status" value="1"/>
</dbReference>
<dbReference type="PANTHER" id="PTHR47506:SF7">
    <property type="entry name" value="TRANSCRIPTIONAL REGULATORY PROTEIN"/>
    <property type="match status" value="1"/>
</dbReference>
<evidence type="ECO:0000313" key="8">
    <source>
        <dbReference type="Proteomes" id="UP000509383"/>
    </source>
</evidence>
<keyword evidence="3" id="KW-0804">Transcription</keyword>
<evidence type="ECO:0000313" key="7">
    <source>
        <dbReference type="EMBL" id="GJN54104.1"/>
    </source>
</evidence>
<dbReference type="Gene3D" id="1.10.10.60">
    <property type="entry name" value="Homeodomain-like"/>
    <property type="match status" value="1"/>
</dbReference>
<keyword evidence="9" id="KW-1185">Reference proteome</keyword>
<evidence type="ECO:0000313" key="6">
    <source>
        <dbReference type="EMBL" id="BCG27765.1"/>
    </source>
</evidence>
<dbReference type="InterPro" id="IPR001647">
    <property type="entry name" value="HTH_TetR"/>
</dbReference>
<dbReference type="Gene3D" id="1.10.357.10">
    <property type="entry name" value="Tetracycline Repressor, domain 2"/>
    <property type="match status" value="1"/>
</dbReference>
<dbReference type="InterPro" id="IPR036271">
    <property type="entry name" value="Tet_transcr_reg_TetR-rel_C_sf"/>
</dbReference>
<proteinExistence type="predicted"/>
<reference evidence="6 8" key="1">
    <citation type="submission" date="2020-05" db="EMBL/GenBank/DDBJ databases">
        <title>Characterization of novel class B3 metallo-beta-lactamase from novel Pseudomonas species.</title>
        <authorList>
            <person name="Yamada K."/>
            <person name="Aoki K."/>
            <person name="Ishii Y."/>
        </authorList>
    </citation>
    <scope>NUCLEOTIDE SEQUENCE [LARGE SCALE GENOMIC DNA]</scope>
    <source>
        <strain evidence="6 8">TUM18999</strain>
        <strain evidence="7 9">TUM20286</strain>
    </source>
</reference>
<sequence>MRYSPTHKEETRQKLLESSGAIAKAGGFSSTGVDALMKAIGLTGGAFYSHFPSKDDLFTAIVERELSRSLIGQVAQGEGFDQARLQRCLEHYLSMAHVRNAEGGCAIPALGAEIARAGLPVRETAEHWMLQLQQAWAEILEDGELAWAVISQCVGALVIARMLASEPLQEEVLGAGRQLLMQALERRGQGDPQPL</sequence>